<dbReference type="Proteomes" id="UP000528595">
    <property type="component" value="Unassembled WGS sequence"/>
</dbReference>
<name>A0AB73H2J2_9XANT</name>
<comment type="caution">
    <text evidence="1">The sequence shown here is derived from an EMBL/GenBank/DDBJ whole genome shotgun (WGS) entry which is preliminary data.</text>
</comment>
<accession>A0AB73H2J2</accession>
<sequence>MSVDPSMRAQFMPDQRRISLETRRPLELIKQALSSIGYPAHIVH</sequence>
<proteinExistence type="predicted"/>
<protein>
    <submittedName>
        <fullName evidence="1">Uncharacterized protein</fullName>
    </submittedName>
</protein>
<reference evidence="1" key="1">
    <citation type="submission" date="2020-08" db="EMBL/GenBank/DDBJ databases">
        <title>Studying the diversity of plant-associated saprophytic bacteria and their role in host health and plant-pathogen interactions.</title>
        <authorList>
            <person name="Potnis N."/>
        </authorList>
    </citation>
    <scope>NUCLEOTIDE SEQUENCE</scope>
    <source>
        <strain evidence="1">F21</strain>
    </source>
</reference>
<dbReference type="EMBL" id="JACIIQ010000022">
    <property type="protein sequence ID" value="MBB5672361.1"/>
    <property type="molecule type" value="Genomic_DNA"/>
</dbReference>
<gene>
    <name evidence="1" type="ORF">FHR65_003959</name>
</gene>
<dbReference type="RefSeq" id="WP_257999571.1">
    <property type="nucleotide sequence ID" value="NZ_JACIIQ010000022.1"/>
</dbReference>
<evidence type="ECO:0000313" key="1">
    <source>
        <dbReference type="EMBL" id="MBB5672361.1"/>
    </source>
</evidence>
<organism evidence="1">
    <name type="scientific">Xanthomonas arboricola</name>
    <dbReference type="NCBI Taxonomy" id="56448"/>
    <lineage>
        <taxon>Bacteria</taxon>
        <taxon>Pseudomonadati</taxon>
        <taxon>Pseudomonadota</taxon>
        <taxon>Gammaproteobacteria</taxon>
        <taxon>Lysobacterales</taxon>
        <taxon>Lysobacteraceae</taxon>
        <taxon>Xanthomonas</taxon>
    </lineage>
</organism>
<dbReference type="AlphaFoldDB" id="A0AB73H2J2"/>